<gene>
    <name evidence="3" type="ORF">K2173_009097</name>
</gene>
<evidence type="ECO:0000313" key="4">
    <source>
        <dbReference type="Proteomes" id="UP001159364"/>
    </source>
</evidence>
<evidence type="ECO:0000313" key="3">
    <source>
        <dbReference type="EMBL" id="KAJ8764713.1"/>
    </source>
</evidence>
<evidence type="ECO:0000256" key="2">
    <source>
        <dbReference type="SAM" id="SignalP"/>
    </source>
</evidence>
<dbReference type="Proteomes" id="UP001159364">
    <property type="component" value="Linkage Group LG05"/>
</dbReference>
<keyword evidence="2" id="KW-0732">Signal</keyword>
<reference evidence="3 4" key="1">
    <citation type="submission" date="2021-09" db="EMBL/GenBank/DDBJ databases">
        <title>Genomic insights and catalytic innovation underlie evolution of tropane alkaloids biosynthesis.</title>
        <authorList>
            <person name="Wang Y.-J."/>
            <person name="Tian T."/>
            <person name="Huang J.-P."/>
            <person name="Huang S.-X."/>
        </authorList>
    </citation>
    <scope>NUCLEOTIDE SEQUENCE [LARGE SCALE GENOMIC DNA]</scope>
    <source>
        <strain evidence="3">KIB-2018</strain>
        <tissue evidence="3">Leaf</tissue>
    </source>
</reference>
<sequence length="121" mass="13500">MASYYHFLVLKLLLSGLLFMSIRSRVDARHLLETTLDFPELPVPTLPKVELPPLPEFPFSLPEPESPDVSEPGDNDLPEDPDQPELPLIPHLPELPYKPATTVPSNSIPGQDKTSHFTINP</sequence>
<feature type="compositionally biased region" description="Acidic residues" evidence="1">
    <location>
        <begin position="65"/>
        <end position="83"/>
    </location>
</feature>
<feature type="compositionally biased region" description="Low complexity" evidence="1">
    <location>
        <begin position="85"/>
        <end position="95"/>
    </location>
</feature>
<protein>
    <submittedName>
        <fullName evidence="3">Uncharacterized protein</fullName>
    </submittedName>
</protein>
<proteinExistence type="predicted"/>
<dbReference type="PANTHER" id="PTHR33088:SF28">
    <property type="entry name" value="PROTEIN PELPK1-RELATED"/>
    <property type="match status" value="1"/>
</dbReference>
<organism evidence="3 4">
    <name type="scientific">Erythroxylum novogranatense</name>
    <dbReference type="NCBI Taxonomy" id="1862640"/>
    <lineage>
        <taxon>Eukaryota</taxon>
        <taxon>Viridiplantae</taxon>
        <taxon>Streptophyta</taxon>
        <taxon>Embryophyta</taxon>
        <taxon>Tracheophyta</taxon>
        <taxon>Spermatophyta</taxon>
        <taxon>Magnoliopsida</taxon>
        <taxon>eudicotyledons</taxon>
        <taxon>Gunneridae</taxon>
        <taxon>Pentapetalae</taxon>
        <taxon>rosids</taxon>
        <taxon>fabids</taxon>
        <taxon>Malpighiales</taxon>
        <taxon>Erythroxylaceae</taxon>
        <taxon>Erythroxylum</taxon>
    </lineage>
</organism>
<feature type="signal peptide" evidence="2">
    <location>
        <begin position="1"/>
        <end position="28"/>
    </location>
</feature>
<comment type="caution">
    <text evidence="3">The sequence shown here is derived from an EMBL/GenBank/DDBJ whole genome shotgun (WGS) entry which is preliminary data.</text>
</comment>
<keyword evidence="4" id="KW-1185">Reference proteome</keyword>
<name>A0AAV8TDF9_9ROSI</name>
<feature type="region of interest" description="Disordered" evidence="1">
    <location>
        <begin position="54"/>
        <end position="121"/>
    </location>
</feature>
<dbReference type="InterPro" id="IPR044659">
    <property type="entry name" value="PELPK1_2"/>
</dbReference>
<feature type="chain" id="PRO_5043417790" evidence="2">
    <location>
        <begin position="29"/>
        <end position="121"/>
    </location>
</feature>
<dbReference type="EMBL" id="JAIWQS010000005">
    <property type="protein sequence ID" value="KAJ8764713.1"/>
    <property type="molecule type" value="Genomic_DNA"/>
</dbReference>
<evidence type="ECO:0000256" key="1">
    <source>
        <dbReference type="SAM" id="MobiDB-lite"/>
    </source>
</evidence>
<accession>A0AAV8TDF9</accession>
<dbReference type="AlphaFoldDB" id="A0AAV8TDF9"/>
<dbReference type="PANTHER" id="PTHR33088">
    <property type="entry name" value="MUCIN-2"/>
    <property type="match status" value="1"/>
</dbReference>